<comment type="caution">
    <text evidence="1">The sequence shown here is derived from an EMBL/GenBank/DDBJ whole genome shotgun (WGS) entry which is preliminary data.</text>
</comment>
<gene>
    <name evidence="1" type="ORF">HUJ06_028876</name>
</gene>
<accession>A0A822YD30</accession>
<organism evidence="1 2">
    <name type="scientific">Nelumbo nucifera</name>
    <name type="common">Sacred lotus</name>
    <dbReference type="NCBI Taxonomy" id="4432"/>
    <lineage>
        <taxon>Eukaryota</taxon>
        <taxon>Viridiplantae</taxon>
        <taxon>Streptophyta</taxon>
        <taxon>Embryophyta</taxon>
        <taxon>Tracheophyta</taxon>
        <taxon>Spermatophyta</taxon>
        <taxon>Magnoliopsida</taxon>
        <taxon>Proteales</taxon>
        <taxon>Nelumbonaceae</taxon>
        <taxon>Nelumbo</taxon>
    </lineage>
</organism>
<proteinExistence type="predicted"/>
<protein>
    <submittedName>
        <fullName evidence="1">Uncharacterized protein</fullName>
    </submittedName>
</protein>
<keyword evidence="2" id="KW-1185">Reference proteome</keyword>
<evidence type="ECO:0000313" key="2">
    <source>
        <dbReference type="Proteomes" id="UP000607653"/>
    </source>
</evidence>
<evidence type="ECO:0000313" key="1">
    <source>
        <dbReference type="EMBL" id="DAD27408.1"/>
    </source>
</evidence>
<dbReference type="EMBL" id="DUZY01000002">
    <property type="protein sequence ID" value="DAD27408.1"/>
    <property type="molecule type" value="Genomic_DNA"/>
</dbReference>
<sequence>MKVVKRVALEGKTSRISITEEASSVSTKSRRTTAVTVGENCIVKSATDLSTNGDLHEAFELQIEPSQEAHDQSHLQQDVQSILVNRNSSSDNLQC</sequence>
<name>A0A822YD30_NELNU</name>
<dbReference type="AlphaFoldDB" id="A0A822YD30"/>
<dbReference type="Proteomes" id="UP000607653">
    <property type="component" value="Unassembled WGS sequence"/>
</dbReference>
<reference evidence="1 2" key="1">
    <citation type="journal article" date="2020" name="Mol. Biol. Evol.">
        <title>Distinct Expression and Methylation Patterns for Genes with Different Fates following a Single Whole-Genome Duplication in Flowering Plants.</title>
        <authorList>
            <person name="Shi T."/>
            <person name="Rahmani R.S."/>
            <person name="Gugger P.F."/>
            <person name="Wang M."/>
            <person name="Li H."/>
            <person name="Zhang Y."/>
            <person name="Li Z."/>
            <person name="Wang Q."/>
            <person name="Van de Peer Y."/>
            <person name="Marchal K."/>
            <person name="Chen J."/>
        </authorList>
    </citation>
    <scope>NUCLEOTIDE SEQUENCE [LARGE SCALE GENOMIC DNA]</scope>
    <source>
        <tissue evidence="1">Leaf</tissue>
    </source>
</reference>